<name>G0L8L9_ZOBGA</name>
<evidence type="ECO:0000259" key="7">
    <source>
        <dbReference type="Pfam" id="PF16355"/>
    </source>
</evidence>
<dbReference type="Pfam" id="PF00703">
    <property type="entry name" value="Glyco_hydro_2"/>
    <property type="match status" value="1"/>
</dbReference>
<keyword evidence="3 9" id="KW-0326">Glycosidase</keyword>
<dbReference type="KEGG" id="zga:ZOBELLIA_3533"/>
<dbReference type="PANTHER" id="PTHR42732:SF1">
    <property type="entry name" value="BETA-MANNOSIDASE"/>
    <property type="match status" value="1"/>
</dbReference>
<reference evidence="10" key="1">
    <citation type="submission" date="2009-07" db="EMBL/GenBank/DDBJ databases">
        <title>Complete genome sequence of Zobellia galactanivorans Dsij.</title>
        <authorList>
            <consortium name="Genoscope - CEA"/>
        </authorList>
    </citation>
    <scope>NUCLEOTIDE SEQUENCE [LARGE SCALE GENOMIC DNA]</scope>
    <source>
        <strain evidence="10">DSM 12802 / CCUG 47099 / CIP 106680 / NCIMB 13871 / Dsij</strain>
    </source>
</reference>
<dbReference type="OrthoDB" id="9801077at2"/>
<feature type="domain" description="Glycoside hydrolase family 2 catalytic" evidence="5">
    <location>
        <begin position="310"/>
        <end position="471"/>
    </location>
</feature>
<dbReference type="InterPro" id="IPR023232">
    <property type="entry name" value="Glyco_hydro_2_AS"/>
</dbReference>
<dbReference type="EMBL" id="FP476056">
    <property type="protein sequence ID" value="CAZ97671.1"/>
    <property type="molecule type" value="Genomic_DNA"/>
</dbReference>
<dbReference type="AlphaFoldDB" id="G0L8L9"/>
<dbReference type="Pfam" id="PF18565">
    <property type="entry name" value="Glyco_hydro2_C5"/>
    <property type="match status" value="1"/>
</dbReference>
<dbReference type="InterPro" id="IPR051913">
    <property type="entry name" value="GH2_Domain-Containing"/>
</dbReference>
<dbReference type="Gene3D" id="3.20.20.80">
    <property type="entry name" value="Glycosidases"/>
    <property type="match status" value="1"/>
</dbReference>
<dbReference type="PANTHER" id="PTHR42732">
    <property type="entry name" value="BETA-GALACTOSIDASE"/>
    <property type="match status" value="1"/>
</dbReference>
<proteinExistence type="inferred from homology"/>
<keyword evidence="10" id="KW-1185">Reference proteome</keyword>
<evidence type="ECO:0000256" key="3">
    <source>
        <dbReference type="ARBA" id="ARBA00023295"/>
    </source>
</evidence>
<dbReference type="Gene3D" id="2.60.120.260">
    <property type="entry name" value="Galactose-binding domain-like"/>
    <property type="match status" value="1"/>
</dbReference>
<dbReference type="Gene3D" id="2.60.40.10">
    <property type="entry name" value="Immunoglobulins"/>
    <property type="match status" value="3"/>
</dbReference>
<feature type="domain" description="Glycoside hydrolase family 2 immunoglobulin-like beta-sandwich" evidence="4">
    <location>
        <begin position="199"/>
        <end position="302"/>
    </location>
</feature>
<dbReference type="SUPFAM" id="SSF51445">
    <property type="entry name" value="(Trans)glycosidases"/>
    <property type="match status" value="1"/>
</dbReference>
<comment type="similarity">
    <text evidence="1">Belongs to the glycosyl hydrolase 2 family.</text>
</comment>
<keyword evidence="2 9" id="KW-0378">Hydrolase</keyword>
<dbReference type="PATRIC" id="fig|63186.3.peg.3449"/>
<reference evidence="9 10" key="2">
    <citation type="journal article" date="2012" name="Environ. Microbiol.">
        <title>Characterization of the first alginolytic operons in a marine bacterium: from their emergence in marine Flavobacteriia to their independent transfers to marine Proteobacteria and human gut Bacteroides.</title>
        <authorList>
            <person name="Thomas F."/>
            <person name="Barbeyron T."/>
            <person name="Tonon T."/>
            <person name="Genicot S."/>
            <person name="Czjzek M."/>
            <person name="Michel G."/>
        </authorList>
    </citation>
    <scope>NUCLEOTIDE SEQUENCE [LARGE SCALE GENOMIC DNA]</scope>
    <source>
        <strain evidence="10">DSM 12802 / CCUG 47099 / CIP 106680 / NCIMB 13871 / Dsij</strain>
    </source>
</reference>
<dbReference type="STRING" id="63186.ZOBELLIA_3533"/>
<dbReference type="PROSITE" id="PS00608">
    <property type="entry name" value="GLYCOSYL_HYDROL_F2_2"/>
    <property type="match status" value="1"/>
</dbReference>
<dbReference type="InterPro" id="IPR006102">
    <property type="entry name" value="Ig-like_GH2"/>
</dbReference>
<dbReference type="HOGENOM" id="CLU_006501_0_1_10"/>
<gene>
    <name evidence="9" type="primary">bgaC</name>
    <name evidence="9" type="ordered locus">zobellia_3533</name>
</gene>
<dbReference type="PRINTS" id="PR00132">
    <property type="entry name" value="GLHYDRLASE2"/>
</dbReference>
<dbReference type="EC" id="3.2.1.23" evidence="9"/>
<evidence type="ECO:0000256" key="2">
    <source>
        <dbReference type="ARBA" id="ARBA00022801"/>
    </source>
</evidence>
<dbReference type="InterPro" id="IPR017853">
    <property type="entry name" value="GH"/>
</dbReference>
<dbReference type="InterPro" id="IPR008964">
    <property type="entry name" value="Invasin/intimin_cell_adhesion"/>
</dbReference>
<evidence type="ECO:0000313" key="10">
    <source>
        <dbReference type="Proteomes" id="UP000008898"/>
    </source>
</evidence>
<dbReference type="SUPFAM" id="SSF49785">
    <property type="entry name" value="Galactose-binding domain-like"/>
    <property type="match status" value="1"/>
</dbReference>
<accession>G0L8L9</accession>
<feature type="domain" description="Glycoside hydrolase family 2" evidence="8">
    <location>
        <begin position="724"/>
        <end position="825"/>
    </location>
</feature>
<evidence type="ECO:0000313" key="9">
    <source>
        <dbReference type="EMBL" id="CAZ97671.1"/>
    </source>
</evidence>
<dbReference type="InterPro" id="IPR006103">
    <property type="entry name" value="Glyco_hydro_2_cat"/>
</dbReference>
<dbReference type="InterPro" id="IPR006104">
    <property type="entry name" value="Glyco_hydro_2_N"/>
</dbReference>
<dbReference type="Pfam" id="PF16355">
    <property type="entry name" value="DUF4982"/>
    <property type="match status" value="1"/>
</dbReference>
<protein>
    <submittedName>
        <fullName evidence="9">Beta-galactosidase, family GH2</fullName>
        <ecNumber evidence="9">3.2.1.23</ecNumber>
    </submittedName>
</protein>
<dbReference type="GO" id="GO:0005975">
    <property type="term" value="P:carbohydrate metabolic process"/>
    <property type="evidence" value="ECO:0007669"/>
    <property type="project" value="InterPro"/>
</dbReference>
<evidence type="ECO:0000256" key="1">
    <source>
        <dbReference type="ARBA" id="ARBA00007401"/>
    </source>
</evidence>
<evidence type="ECO:0000259" key="4">
    <source>
        <dbReference type="Pfam" id="PF00703"/>
    </source>
</evidence>
<dbReference type="Proteomes" id="UP000008898">
    <property type="component" value="Chromosome"/>
</dbReference>
<dbReference type="SUPFAM" id="SSF49303">
    <property type="entry name" value="beta-Galactosidase/glucuronidase domain"/>
    <property type="match status" value="1"/>
</dbReference>
<dbReference type="InterPro" id="IPR040605">
    <property type="entry name" value="Glyco_hydro2_dom5"/>
</dbReference>
<feature type="domain" description="DUF4982" evidence="7">
    <location>
        <begin position="654"/>
        <end position="711"/>
    </location>
</feature>
<dbReference type="InterPro" id="IPR013783">
    <property type="entry name" value="Ig-like_fold"/>
</dbReference>
<evidence type="ECO:0000259" key="5">
    <source>
        <dbReference type="Pfam" id="PF02836"/>
    </source>
</evidence>
<dbReference type="GO" id="GO:0004565">
    <property type="term" value="F:beta-galactosidase activity"/>
    <property type="evidence" value="ECO:0007669"/>
    <property type="project" value="UniProtKB-EC"/>
</dbReference>
<dbReference type="Pfam" id="PF02836">
    <property type="entry name" value="Glyco_hydro_2_C"/>
    <property type="match status" value="1"/>
</dbReference>
<feature type="domain" description="Glycosyl hydrolases family 2 sugar binding" evidence="6">
    <location>
        <begin position="94"/>
        <end position="188"/>
    </location>
</feature>
<dbReference type="InterPro" id="IPR006101">
    <property type="entry name" value="Glyco_hydro_2"/>
</dbReference>
<dbReference type="InterPro" id="IPR008979">
    <property type="entry name" value="Galactose-bd-like_sf"/>
</dbReference>
<evidence type="ECO:0000259" key="6">
    <source>
        <dbReference type="Pfam" id="PF02837"/>
    </source>
</evidence>
<dbReference type="Pfam" id="PF02837">
    <property type="entry name" value="Glyco_hydro_2_N"/>
    <property type="match status" value="1"/>
</dbReference>
<dbReference type="RefSeq" id="WP_013994861.1">
    <property type="nucleotide sequence ID" value="NC_015844.1"/>
</dbReference>
<sequence length="830" mass="93760">MNLLKKALYTLGFYMFALSFYNCENSNELEVKPREKIKFDFDWKFKKGDFPGADKAVFNDADWETLDLPHDWSMAGPFKKDNPSGNVGAYAPGGIGWYRKKFSLDKTDAGSKINIEFGGVYMNSEVWINGNYLGKRPYGYISFNYDLTPYLNFDADNVLSVRVDNSKEPSARWFTGSGIYRHVWLVKTNALHISRYGVYATTPEVSKEKATVEVKTKVENESNGPEKFVVVNTIYDAGGKVLAQHESTSELLGNKEEEILQQIQVGTPVLWSPENPYLYTLRTEVKRNDEVVDQVETNLGIRSFEFTAENGFSLNGKNIKLKGVNNHSDLGALGAAINDKVLERRLKILKDMGCNAIRTAHNPPSATLLDLCDKMGFMVMDEAFDEWLESWPFGNKKKEGKAKYGYHLYFEEWAEKDLTELIKRDRNHPSIILWSVGNEIPDACFEEGTERLKVLMDIVREHDATRPITCGITHMHLANESGFASQLDVTGYNGGGGSAFMYEKDRETYPERKFLATEVPHTFQTRGVYQSQSWYRGKNPLGGIMKVPDLSNEEVFGEVSKYYSSSYDNSMVRISARDSWRRTRDFPYMAGEFRWTGFDYLGESMFGWPAKLFNFGVIDMCGFPKDTYYFYQSQWTEAPMVHILPHWNWEGKEGVEIPVVAYSNCDSVELFLNGKSLGTKEMGDAMDLMWKVPYTPGTLMAKGIKDGKVVCEKVIVTADKPAKIELLADTDTVNANGQDVVHVEVNIRDKDNNFVPNASNEIKFTLTGEATILAVDNGDPKSEESFIGDTRKAFNGKCIIIVKTTKKQGEFTIKAESEGLKMATVSAKSI</sequence>
<organism evidence="9 10">
    <name type="scientific">Zobellia galactanivorans (strain DSM 12802 / CCUG 47099 / CIP 106680 / NCIMB 13871 / Dsij)</name>
    <dbReference type="NCBI Taxonomy" id="63186"/>
    <lineage>
        <taxon>Bacteria</taxon>
        <taxon>Pseudomonadati</taxon>
        <taxon>Bacteroidota</taxon>
        <taxon>Flavobacteriia</taxon>
        <taxon>Flavobacteriales</taxon>
        <taxon>Flavobacteriaceae</taxon>
        <taxon>Zobellia</taxon>
    </lineage>
</organism>
<dbReference type="InterPro" id="IPR036156">
    <property type="entry name" value="Beta-gal/glucu_dom_sf"/>
</dbReference>
<dbReference type="SUPFAM" id="SSF49373">
    <property type="entry name" value="Invasin/intimin cell-adhesion fragments"/>
    <property type="match status" value="1"/>
</dbReference>
<dbReference type="InterPro" id="IPR032311">
    <property type="entry name" value="DUF4982"/>
</dbReference>
<evidence type="ECO:0000259" key="8">
    <source>
        <dbReference type="Pfam" id="PF18565"/>
    </source>
</evidence>